<dbReference type="AlphaFoldDB" id="A0A024RVJ1"/>
<dbReference type="InterPro" id="IPR002355">
    <property type="entry name" value="Cu_oxidase_Cu_BS"/>
</dbReference>
<feature type="domain" description="Plastocyanin-like" evidence="9">
    <location>
        <begin position="240"/>
        <end position="376"/>
    </location>
</feature>
<evidence type="ECO:0000259" key="11">
    <source>
        <dbReference type="Pfam" id="PF07732"/>
    </source>
</evidence>
<evidence type="ECO:0000256" key="4">
    <source>
        <dbReference type="ARBA" id="ARBA00023002"/>
    </source>
</evidence>
<dbReference type="KEGG" id="trr:M419DRAFT_104845"/>
<dbReference type="PROSITE" id="PS00080">
    <property type="entry name" value="MULTICOPPER_OXIDASE2"/>
    <property type="match status" value="1"/>
</dbReference>
<evidence type="ECO:0000313" key="12">
    <source>
        <dbReference type="EMBL" id="ETR97184.1"/>
    </source>
</evidence>
<feature type="transmembrane region" description="Helical" evidence="8">
    <location>
        <begin position="48"/>
        <end position="71"/>
    </location>
</feature>
<accession>A0A024RVJ1</accession>
<keyword evidence="8" id="KW-0472">Membrane</keyword>
<evidence type="ECO:0000256" key="8">
    <source>
        <dbReference type="SAM" id="Phobius"/>
    </source>
</evidence>
<dbReference type="InterPro" id="IPR008972">
    <property type="entry name" value="Cupredoxin"/>
</dbReference>
<feature type="region of interest" description="Disordered" evidence="7">
    <location>
        <begin position="1"/>
        <end position="41"/>
    </location>
</feature>
<keyword evidence="8" id="KW-0812">Transmembrane</keyword>
<evidence type="ECO:0000256" key="6">
    <source>
        <dbReference type="ARBA" id="ARBA00023180"/>
    </source>
</evidence>
<dbReference type="InterPro" id="IPR011707">
    <property type="entry name" value="Cu-oxidase-like_N"/>
</dbReference>
<evidence type="ECO:0000256" key="2">
    <source>
        <dbReference type="ARBA" id="ARBA00022723"/>
    </source>
</evidence>
<dbReference type="OrthoDB" id="2121828at2759"/>
<evidence type="ECO:0000259" key="10">
    <source>
        <dbReference type="Pfam" id="PF07731"/>
    </source>
</evidence>
<dbReference type="InterPro" id="IPR033138">
    <property type="entry name" value="Cu_oxidase_CS"/>
</dbReference>
<feature type="domain" description="Plastocyanin-like" evidence="11">
    <location>
        <begin position="112"/>
        <end position="227"/>
    </location>
</feature>
<dbReference type="PROSITE" id="PS00079">
    <property type="entry name" value="MULTICOPPER_OXIDASE1"/>
    <property type="match status" value="1"/>
</dbReference>
<keyword evidence="6" id="KW-0325">Glycoprotein</keyword>
<dbReference type="Proteomes" id="UP000024376">
    <property type="component" value="Unassembled WGS sequence"/>
</dbReference>
<dbReference type="CDD" id="cd13910">
    <property type="entry name" value="CuRO_3_MCO_like_4"/>
    <property type="match status" value="1"/>
</dbReference>
<dbReference type="SUPFAM" id="SSF49503">
    <property type="entry name" value="Cupredoxins"/>
    <property type="match status" value="3"/>
</dbReference>
<evidence type="ECO:0000313" key="13">
    <source>
        <dbReference type="Proteomes" id="UP000024376"/>
    </source>
</evidence>
<reference evidence="13" key="1">
    <citation type="journal article" date="2013" name="Ind. Biotechnol.">
        <title>Comparative genomics analysis of Trichoderma reesei strains.</title>
        <authorList>
            <person name="Koike H."/>
            <person name="Aerts A."/>
            <person name="LaButti K."/>
            <person name="Grigoriev I.V."/>
            <person name="Baker S.E."/>
        </authorList>
    </citation>
    <scope>NUCLEOTIDE SEQUENCE [LARGE SCALE GENOMIC DNA]</scope>
    <source>
        <strain evidence="13">ATCC 56765 / BCRC 32924 / NRRL 11460 / Rut C-30</strain>
    </source>
</reference>
<dbReference type="GO" id="GO:0016491">
    <property type="term" value="F:oxidoreductase activity"/>
    <property type="evidence" value="ECO:0007669"/>
    <property type="project" value="UniProtKB-KW"/>
</dbReference>
<dbReference type="EMBL" id="KI911176">
    <property type="protein sequence ID" value="ETR97184.1"/>
    <property type="molecule type" value="Genomic_DNA"/>
</dbReference>
<evidence type="ECO:0000256" key="1">
    <source>
        <dbReference type="ARBA" id="ARBA00010609"/>
    </source>
</evidence>
<keyword evidence="8" id="KW-1133">Transmembrane helix</keyword>
<dbReference type="Pfam" id="PF00394">
    <property type="entry name" value="Cu-oxidase"/>
    <property type="match status" value="1"/>
</dbReference>
<dbReference type="Pfam" id="PF07732">
    <property type="entry name" value="Cu-oxidase_3"/>
    <property type="match status" value="1"/>
</dbReference>
<dbReference type="HOGENOM" id="CLU_006504_7_2_1"/>
<dbReference type="InterPro" id="IPR011706">
    <property type="entry name" value="Cu-oxidase_C"/>
</dbReference>
<sequence>MRDELEDRRLLDQVDVDSDDLATQPSIDEARQAETAAEPTARPKPRIALVRIAGLIVALCLGSLLVLLFALNRHASGAPLDDSQLAIPLHPTEHSTRDPTTLTFDWHVTLGTKAPDGVEKEVYLINGQFPGPTIEARSGDRIIVRVHNDLKDKADGVSLHWHGLRMQGFNAMDGAVGFVQCPIPAGGSFVYDFRIRDDEHGTFWWHGHSQLQRGDGLFGGLVIHEPRQHRSDNEAASDEALLLIGDWFHRRQSDVLDWYSSPASAGNEPVPDSIVINGRGRYDCSMAVPARPVKCKATSLSNFPPLIKKATGETLLRVVNTGTVAGLTVGVDGASLQPTHMDGGCKVDSKPADSIGTLYPGERVDLLLKWKTDQAAEPWFNVYLDHENLRFGNPALNPNHTFPALPKTVTAHDRDQAPPLRFSSSHLDLASLSATEEPSPIATAEEEQTVLLYVSTQKLAVHGNKPLGFVNHTVWQPQSPPLLSLNRSSWDENQFVPFIGSGSKPTKVKLVINNLDDGSHPFHLHGYSFHVLSSFRADNAKLGSYNPYETPEDKSPGHWKRERPLRKDTVSVPRKGHVVLSFVADNPGMWMLHCHMMVHLGTGMATGFQVGVPEDEEHIYGLDESAARLCKASE</sequence>
<evidence type="ECO:0000256" key="5">
    <source>
        <dbReference type="ARBA" id="ARBA00023008"/>
    </source>
</evidence>
<evidence type="ECO:0000256" key="3">
    <source>
        <dbReference type="ARBA" id="ARBA00022729"/>
    </source>
</evidence>
<dbReference type="PANTHER" id="PTHR11709:SF394">
    <property type="entry name" value="FI03373P-RELATED"/>
    <property type="match status" value="1"/>
</dbReference>
<organism evidence="12 13">
    <name type="scientific">Hypocrea jecorina (strain ATCC 56765 / BCRC 32924 / NRRL 11460 / Rut C-30)</name>
    <name type="common">Trichoderma reesei</name>
    <dbReference type="NCBI Taxonomy" id="1344414"/>
    <lineage>
        <taxon>Eukaryota</taxon>
        <taxon>Fungi</taxon>
        <taxon>Dikarya</taxon>
        <taxon>Ascomycota</taxon>
        <taxon>Pezizomycotina</taxon>
        <taxon>Sordariomycetes</taxon>
        <taxon>Hypocreomycetidae</taxon>
        <taxon>Hypocreales</taxon>
        <taxon>Hypocreaceae</taxon>
        <taxon>Trichoderma</taxon>
    </lineage>
</organism>
<evidence type="ECO:0000259" key="9">
    <source>
        <dbReference type="Pfam" id="PF00394"/>
    </source>
</evidence>
<evidence type="ECO:0008006" key="14">
    <source>
        <dbReference type="Google" id="ProtNLM"/>
    </source>
</evidence>
<protein>
    <recommendedName>
        <fullName evidence="14">Multicopper oxidase</fullName>
    </recommendedName>
</protein>
<keyword evidence="2" id="KW-0479">Metal-binding</keyword>
<keyword evidence="3" id="KW-0732">Signal</keyword>
<dbReference type="InterPro" id="IPR001117">
    <property type="entry name" value="Cu-oxidase_2nd"/>
</dbReference>
<dbReference type="Gene3D" id="2.60.40.420">
    <property type="entry name" value="Cupredoxins - blue copper proteins"/>
    <property type="match status" value="3"/>
</dbReference>
<dbReference type="PANTHER" id="PTHR11709">
    <property type="entry name" value="MULTI-COPPER OXIDASE"/>
    <property type="match status" value="1"/>
</dbReference>
<evidence type="ECO:0000256" key="7">
    <source>
        <dbReference type="SAM" id="MobiDB-lite"/>
    </source>
</evidence>
<dbReference type="CDD" id="cd04205">
    <property type="entry name" value="CuRO_2_LCC_like"/>
    <property type="match status" value="1"/>
</dbReference>
<keyword evidence="5" id="KW-0186">Copper</keyword>
<proteinExistence type="inferred from homology"/>
<feature type="domain" description="Plastocyanin-like" evidence="10">
    <location>
        <begin position="506"/>
        <end position="611"/>
    </location>
</feature>
<keyword evidence="4" id="KW-0560">Oxidoreductase</keyword>
<gene>
    <name evidence="12" type="ORF">M419DRAFT_104845</name>
</gene>
<feature type="compositionally biased region" description="Basic and acidic residues" evidence="7">
    <location>
        <begin position="1"/>
        <end position="12"/>
    </location>
</feature>
<comment type="similarity">
    <text evidence="1">Belongs to the multicopper oxidase family.</text>
</comment>
<dbReference type="Pfam" id="PF07731">
    <property type="entry name" value="Cu-oxidase_2"/>
    <property type="match status" value="1"/>
</dbReference>
<dbReference type="GO" id="GO:0005507">
    <property type="term" value="F:copper ion binding"/>
    <property type="evidence" value="ECO:0007669"/>
    <property type="project" value="InterPro"/>
</dbReference>
<dbReference type="InterPro" id="IPR045087">
    <property type="entry name" value="Cu-oxidase_fam"/>
</dbReference>
<name>A0A024RVJ1_HYPJR</name>